<feature type="transmembrane region" description="Helical" evidence="1">
    <location>
        <begin position="140"/>
        <end position="164"/>
    </location>
</feature>
<dbReference type="AlphaFoldDB" id="A0A3L9DZ46"/>
<feature type="transmembrane region" description="Helical" evidence="1">
    <location>
        <begin position="61"/>
        <end position="85"/>
    </location>
</feature>
<dbReference type="Pfam" id="PF11683">
    <property type="entry name" value="DUF3278"/>
    <property type="match status" value="1"/>
</dbReference>
<reference evidence="2 3" key="1">
    <citation type="submission" date="2018-10" db="EMBL/GenBank/DDBJ databases">
        <title>Streptococcus hillyeri sp. nov., isolated from equine tracheal sample.</title>
        <authorList>
            <person name="Macfadyen A.C."/>
            <person name="Waller A."/>
            <person name="Paterson G.K."/>
        </authorList>
    </citation>
    <scope>NUCLEOTIDE SEQUENCE [LARGE SCALE GENOMIC DNA]</scope>
    <source>
        <strain evidence="2 3">28462</strain>
    </source>
</reference>
<comment type="caution">
    <text evidence="2">The sequence shown here is derived from an EMBL/GenBank/DDBJ whole genome shotgun (WGS) entry which is preliminary data.</text>
</comment>
<organism evidence="2 3">
    <name type="scientific">Streptococcus hillyeri</name>
    <dbReference type="NCBI Taxonomy" id="2282420"/>
    <lineage>
        <taxon>Bacteria</taxon>
        <taxon>Bacillati</taxon>
        <taxon>Bacillota</taxon>
        <taxon>Bacilli</taxon>
        <taxon>Lactobacillales</taxon>
        <taxon>Streptococcaceae</taxon>
        <taxon>Streptococcus</taxon>
    </lineage>
</organism>
<accession>A0A3L9DZ46</accession>
<keyword evidence="1" id="KW-0472">Membrane</keyword>
<dbReference type="EMBL" id="RCVM01000003">
    <property type="protein sequence ID" value="RLY04392.1"/>
    <property type="molecule type" value="Genomic_DNA"/>
</dbReference>
<evidence type="ECO:0000313" key="3">
    <source>
        <dbReference type="Proteomes" id="UP000279194"/>
    </source>
</evidence>
<keyword evidence="1" id="KW-0812">Transmembrane</keyword>
<feature type="transmembrane region" description="Helical" evidence="1">
    <location>
        <begin position="35"/>
        <end position="55"/>
    </location>
</feature>
<evidence type="ECO:0000313" key="2">
    <source>
        <dbReference type="EMBL" id="RLY04392.1"/>
    </source>
</evidence>
<dbReference type="InterPro" id="IPR021697">
    <property type="entry name" value="DUF3278"/>
</dbReference>
<sequence>MKESLSTKLIKHFFGIAGELDEHRKQVIGNISSKIAVLSFYFIMIQTVILLISLVPDKPNTTPVAIGILIIDFLYIMGISFYLMYKVEDAQITDLDVEEDRYELTLKQAKRSALRKGILMTIGFPFLMSLFNIAKPDFNFIADFFSIKSLISGLVYGIPMWLFIRAMMISRIKK</sequence>
<evidence type="ECO:0000256" key="1">
    <source>
        <dbReference type="SAM" id="Phobius"/>
    </source>
</evidence>
<keyword evidence="1" id="KW-1133">Transmembrane helix</keyword>
<protein>
    <submittedName>
        <fullName evidence="2">DUF3278 domain-containing protein</fullName>
    </submittedName>
</protein>
<keyword evidence="3" id="KW-1185">Reference proteome</keyword>
<feature type="transmembrane region" description="Helical" evidence="1">
    <location>
        <begin position="117"/>
        <end position="134"/>
    </location>
</feature>
<gene>
    <name evidence="2" type="ORF">EAF07_02825</name>
</gene>
<dbReference type="RefSeq" id="WP_121834777.1">
    <property type="nucleotide sequence ID" value="NZ_CP163513.1"/>
</dbReference>
<proteinExistence type="predicted"/>
<name>A0A3L9DZ46_9STRE</name>
<dbReference type="OrthoDB" id="2142440at2"/>
<dbReference type="Proteomes" id="UP000279194">
    <property type="component" value="Unassembled WGS sequence"/>
</dbReference>